<feature type="compositionally biased region" description="Polar residues" evidence="1">
    <location>
        <begin position="44"/>
        <end position="57"/>
    </location>
</feature>
<feature type="region of interest" description="Disordered" evidence="1">
    <location>
        <begin position="24"/>
        <end position="67"/>
    </location>
</feature>
<sequence>MKKLILTIAVFSFISFISCKNKTQGQTKSSTEEKEQNSDKVESSTKQIKQDNQLNNQTEKENKQPVESVEISAIKNVANTDNKLENSIKLTDTKTVHFEGIKVGDTFMDHSDKFKRENQEKDESTFKGYQIMDANAKVIGFAFANSSDKSKIDKIEITTPNYKTNEGIGIGNNFEEVRKAYPNLKLVENLNSVIVHNYKFIFDNDNINSSSKIKKISIEK</sequence>
<protein>
    <recommendedName>
        <fullName evidence="4">Lipoprotein</fullName>
    </recommendedName>
</protein>
<dbReference type="STRING" id="1774273.LPB03_11280"/>
<evidence type="ECO:0000313" key="3">
    <source>
        <dbReference type="Proteomes" id="UP000092584"/>
    </source>
</evidence>
<dbReference type="AlphaFoldDB" id="A0A1B8TSV0"/>
<name>A0A1B8TSV0_9FLAO</name>
<dbReference type="KEGG" id="pob:LPB03_11280"/>
<dbReference type="PROSITE" id="PS51257">
    <property type="entry name" value="PROKAR_LIPOPROTEIN"/>
    <property type="match status" value="1"/>
</dbReference>
<feature type="compositionally biased region" description="Basic and acidic residues" evidence="1">
    <location>
        <begin position="30"/>
        <end position="43"/>
    </location>
</feature>
<evidence type="ECO:0000313" key="2">
    <source>
        <dbReference type="EMBL" id="OBY62727.1"/>
    </source>
</evidence>
<keyword evidence="3" id="KW-1185">Reference proteome</keyword>
<dbReference type="OrthoDB" id="1436858at2"/>
<accession>A0A1B8TSV0</accession>
<evidence type="ECO:0008006" key="4">
    <source>
        <dbReference type="Google" id="ProtNLM"/>
    </source>
</evidence>
<reference evidence="3" key="1">
    <citation type="submission" date="2016-02" db="EMBL/GenBank/DDBJ databases">
        <authorList>
            <person name="Shin S.-K."/>
            <person name="Yi H."/>
            <person name="Kim E."/>
        </authorList>
    </citation>
    <scope>NUCLEOTIDE SEQUENCE [LARGE SCALE GENOMIC DNA]</scope>
    <source>
        <strain evidence="3">LPB0003</strain>
    </source>
</reference>
<dbReference type="RefSeq" id="WP_065319713.1">
    <property type="nucleotide sequence ID" value="NZ_CP017477.1"/>
</dbReference>
<organism evidence="2 3">
    <name type="scientific">Polaribacter vadi</name>
    <dbReference type="NCBI Taxonomy" id="1774273"/>
    <lineage>
        <taxon>Bacteria</taxon>
        <taxon>Pseudomonadati</taxon>
        <taxon>Bacteroidota</taxon>
        <taxon>Flavobacteriia</taxon>
        <taxon>Flavobacteriales</taxon>
        <taxon>Flavobacteriaceae</taxon>
    </lineage>
</organism>
<proteinExistence type="predicted"/>
<dbReference type="Proteomes" id="UP000092584">
    <property type="component" value="Unassembled WGS sequence"/>
</dbReference>
<dbReference type="EMBL" id="LSFM01000023">
    <property type="protein sequence ID" value="OBY62727.1"/>
    <property type="molecule type" value="Genomic_DNA"/>
</dbReference>
<comment type="caution">
    <text evidence="2">The sequence shown here is derived from an EMBL/GenBank/DDBJ whole genome shotgun (WGS) entry which is preliminary data.</text>
</comment>
<gene>
    <name evidence="2" type="ORF">LPB3_11290</name>
</gene>
<evidence type="ECO:0000256" key="1">
    <source>
        <dbReference type="SAM" id="MobiDB-lite"/>
    </source>
</evidence>